<dbReference type="CDD" id="cd02440">
    <property type="entry name" value="AdoMet_MTases"/>
    <property type="match status" value="1"/>
</dbReference>
<dbReference type="Proteomes" id="UP000261208">
    <property type="component" value="Unassembled WGS sequence"/>
</dbReference>
<reference evidence="21 22" key="1">
    <citation type="submission" date="2018-08" db="EMBL/GenBank/DDBJ databases">
        <title>A genome reference for cultivated species of the human gut microbiota.</title>
        <authorList>
            <person name="Zou Y."/>
            <person name="Xue W."/>
            <person name="Luo G."/>
        </authorList>
    </citation>
    <scope>NUCLEOTIDE SEQUENCE [LARGE SCALE GENOMIC DNA]</scope>
    <source>
        <strain evidence="16 25">AF12-11</strain>
        <strain evidence="15 26">AF19-4AC</strain>
        <strain evidence="14 27">AF25-11</strain>
        <strain evidence="20 31">AM23-7AC</strain>
        <strain evidence="19 28">AM37-5</strain>
        <strain evidence="18 29">AM40-15AC</strain>
        <strain evidence="17 30">AM42-8</strain>
        <strain evidence="13 22">OM02-12</strain>
        <strain evidence="12 24">TF09-3</strain>
        <strain evidence="11 23">TF11-11</strain>
        <strain evidence="10 21">TM09-19AC</strain>
    </source>
</reference>
<evidence type="ECO:0000313" key="15">
    <source>
        <dbReference type="EMBL" id="RGT06895.1"/>
    </source>
</evidence>
<evidence type="ECO:0000313" key="24">
    <source>
        <dbReference type="Proteomes" id="UP000261324"/>
    </source>
</evidence>
<comment type="catalytic activity">
    <reaction evidence="6">
        <text>arsenic triglutathione + [thioredoxin]-dithiol + S-adenosyl-L-methionine + 2 H2O = methylarsonous acid + [thioredoxin]-disulfide + 3 glutathione + S-adenosyl-L-homocysteine + H(+)</text>
        <dbReference type="Rhea" id="RHEA:69460"/>
        <dbReference type="Rhea" id="RHEA-COMP:10698"/>
        <dbReference type="Rhea" id="RHEA-COMP:10700"/>
        <dbReference type="ChEBI" id="CHEBI:15377"/>
        <dbReference type="ChEBI" id="CHEBI:15378"/>
        <dbReference type="ChEBI" id="CHEBI:17826"/>
        <dbReference type="ChEBI" id="CHEBI:29950"/>
        <dbReference type="ChEBI" id="CHEBI:50058"/>
        <dbReference type="ChEBI" id="CHEBI:57856"/>
        <dbReference type="ChEBI" id="CHEBI:57925"/>
        <dbReference type="ChEBI" id="CHEBI:59789"/>
        <dbReference type="ChEBI" id="CHEBI:183640"/>
        <dbReference type="EC" id="2.1.1.137"/>
    </reaction>
</comment>
<dbReference type="InterPro" id="IPR026669">
    <property type="entry name" value="Arsenite_MeTrfase-like"/>
</dbReference>
<evidence type="ECO:0000313" key="26">
    <source>
        <dbReference type="Proteomes" id="UP000283630"/>
    </source>
</evidence>
<dbReference type="GO" id="GO:0030791">
    <property type="term" value="F:arsenite methyltransferase activity"/>
    <property type="evidence" value="ECO:0007669"/>
    <property type="project" value="UniProtKB-EC"/>
</dbReference>
<comment type="similarity">
    <text evidence="3">Belongs to the methyltransferase superfamily. Arsenite methyltransferase family.</text>
</comment>
<evidence type="ECO:0000313" key="20">
    <source>
        <dbReference type="EMBL" id="RHF79551.1"/>
    </source>
</evidence>
<evidence type="ECO:0000256" key="8">
    <source>
        <dbReference type="ARBA" id="ARBA00048428"/>
    </source>
</evidence>
<dbReference type="EMBL" id="QSAJ01000025">
    <property type="protein sequence ID" value="RGW52076.1"/>
    <property type="molecule type" value="Genomic_DNA"/>
</dbReference>
<evidence type="ECO:0000256" key="7">
    <source>
        <dbReference type="ARBA" id="ARBA00047943"/>
    </source>
</evidence>
<dbReference type="Proteomes" id="UP000266376">
    <property type="component" value="Unassembled WGS sequence"/>
</dbReference>
<evidence type="ECO:0000313" key="16">
    <source>
        <dbReference type="EMBL" id="RGW52076.1"/>
    </source>
</evidence>
<dbReference type="EMBL" id="QSRA01000010">
    <property type="protein sequence ID" value="RGK83145.1"/>
    <property type="molecule type" value="Genomic_DNA"/>
</dbReference>
<evidence type="ECO:0000313" key="12">
    <source>
        <dbReference type="EMBL" id="RGK83145.1"/>
    </source>
</evidence>
<evidence type="ECO:0000313" key="23">
    <source>
        <dbReference type="Proteomes" id="UP000261208"/>
    </source>
</evidence>
<dbReference type="EMBL" id="QSVQ01000005">
    <property type="protein sequence ID" value="RGO52028.1"/>
    <property type="molecule type" value="Genomic_DNA"/>
</dbReference>
<dbReference type="Proteomes" id="UP000284883">
    <property type="component" value="Unassembled WGS sequence"/>
</dbReference>
<accession>A0A3E4F847</accession>
<keyword evidence="10" id="KW-0489">Methyltransferase</keyword>
<gene>
    <name evidence="20" type="ORF">DW658_05770</name>
    <name evidence="19" type="ORF">DW860_02835</name>
    <name evidence="18" type="ORF">DW885_00740</name>
    <name evidence="17" type="ORF">DW924_08410</name>
    <name evidence="16" type="ORF">DWV67_10560</name>
    <name evidence="15" type="ORF">DWX53_14545</name>
    <name evidence="14" type="ORF">DWY33_11910</name>
    <name evidence="13" type="ORF">DXB12_05410</name>
    <name evidence="12" type="ORF">DXC93_08820</name>
    <name evidence="11" type="ORF">DXD10_01370</name>
    <name evidence="10" type="ORF">DXD84_05500</name>
</gene>
<protein>
    <recommendedName>
        <fullName evidence="5">Arsenite methyltransferase</fullName>
        <ecNumber evidence="4">2.1.1.137</ecNumber>
    </recommendedName>
</protein>
<keyword evidence="1 10" id="KW-0808">Transferase</keyword>
<evidence type="ECO:0000313" key="28">
    <source>
        <dbReference type="Proteomes" id="UP000284742"/>
    </source>
</evidence>
<dbReference type="EC" id="2.1.1.137" evidence="4"/>
<dbReference type="EMBL" id="QRHN01000005">
    <property type="protein sequence ID" value="RHF79551.1"/>
    <property type="molecule type" value="Genomic_DNA"/>
</dbReference>
<evidence type="ECO:0000313" key="11">
    <source>
        <dbReference type="EMBL" id="RGK50788.1"/>
    </source>
</evidence>
<dbReference type="EMBL" id="QRUK01000025">
    <property type="protein sequence ID" value="RGR57400.1"/>
    <property type="molecule type" value="Genomic_DNA"/>
</dbReference>
<dbReference type="PANTHER" id="PTHR43675">
    <property type="entry name" value="ARSENITE METHYLTRANSFERASE"/>
    <property type="match status" value="1"/>
</dbReference>
<comment type="catalytic activity">
    <reaction evidence="7">
        <text>arsenic triglutathione + 2 [thioredoxin]-dithiol + 2 S-adenosyl-L-methionine + H2O = dimethylarsinous acid + 2 [thioredoxin]-disulfide + 3 glutathione + 2 S-adenosyl-L-homocysteine + 2 H(+)</text>
        <dbReference type="Rhea" id="RHEA:69464"/>
        <dbReference type="Rhea" id="RHEA-COMP:10698"/>
        <dbReference type="Rhea" id="RHEA-COMP:10700"/>
        <dbReference type="ChEBI" id="CHEBI:15377"/>
        <dbReference type="ChEBI" id="CHEBI:15378"/>
        <dbReference type="ChEBI" id="CHEBI:23808"/>
        <dbReference type="ChEBI" id="CHEBI:29950"/>
        <dbReference type="ChEBI" id="CHEBI:50058"/>
        <dbReference type="ChEBI" id="CHEBI:57856"/>
        <dbReference type="ChEBI" id="CHEBI:57925"/>
        <dbReference type="ChEBI" id="CHEBI:59789"/>
        <dbReference type="ChEBI" id="CHEBI:183640"/>
        <dbReference type="EC" id="2.1.1.137"/>
    </reaction>
</comment>
<dbReference type="AlphaFoldDB" id="A0A3E4F847"/>
<dbReference type="Pfam" id="PF13847">
    <property type="entry name" value="Methyltransf_31"/>
    <property type="match status" value="1"/>
</dbReference>
<evidence type="ECO:0000313" key="18">
    <source>
        <dbReference type="EMBL" id="RHB42587.1"/>
    </source>
</evidence>
<feature type="domain" description="Methyltransferase" evidence="9">
    <location>
        <begin position="70"/>
        <end position="193"/>
    </location>
</feature>
<dbReference type="Proteomes" id="UP000261055">
    <property type="component" value="Unassembled WGS sequence"/>
</dbReference>
<evidence type="ECO:0000313" key="31">
    <source>
        <dbReference type="Proteomes" id="UP000285666"/>
    </source>
</evidence>
<keyword evidence="22" id="KW-1185">Reference proteome</keyword>
<dbReference type="EMBL" id="QSHK01000001">
    <property type="protein sequence ID" value="RHC10988.1"/>
    <property type="molecule type" value="Genomic_DNA"/>
</dbReference>
<evidence type="ECO:0000256" key="4">
    <source>
        <dbReference type="ARBA" id="ARBA00034521"/>
    </source>
</evidence>
<dbReference type="PANTHER" id="PTHR43675:SF8">
    <property type="entry name" value="ARSENITE METHYLTRANSFERASE"/>
    <property type="match status" value="1"/>
</dbReference>
<evidence type="ECO:0000313" key="27">
    <source>
        <dbReference type="Proteomes" id="UP000283652"/>
    </source>
</evidence>
<evidence type="ECO:0000313" key="19">
    <source>
        <dbReference type="EMBL" id="RHC10988.1"/>
    </source>
</evidence>
<dbReference type="Proteomes" id="UP000283630">
    <property type="component" value="Unassembled WGS sequence"/>
</dbReference>
<comment type="catalytic activity">
    <reaction evidence="8">
        <text>arsenic triglutathione + 3 [thioredoxin]-dithiol + 3 S-adenosyl-L-methionine = trimethylarsine + 3 [thioredoxin]-disulfide + 3 glutathione + 3 S-adenosyl-L-homocysteine + 3 H(+)</text>
        <dbReference type="Rhea" id="RHEA:69432"/>
        <dbReference type="Rhea" id="RHEA-COMP:10698"/>
        <dbReference type="Rhea" id="RHEA-COMP:10700"/>
        <dbReference type="ChEBI" id="CHEBI:15378"/>
        <dbReference type="ChEBI" id="CHEBI:27130"/>
        <dbReference type="ChEBI" id="CHEBI:29950"/>
        <dbReference type="ChEBI" id="CHEBI:50058"/>
        <dbReference type="ChEBI" id="CHEBI:57856"/>
        <dbReference type="ChEBI" id="CHEBI:57925"/>
        <dbReference type="ChEBI" id="CHEBI:59789"/>
        <dbReference type="ChEBI" id="CHEBI:183640"/>
        <dbReference type="EC" id="2.1.1.137"/>
    </reaction>
</comment>
<evidence type="ECO:0000313" key="21">
    <source>
        <dbReference type="Proteomes" id="UP000260664"/>
    </source>
</evidence>
<name>A0A3E4F847_9FIRM</name>
<dbReference type="Gene3D" id="3.40.50.150">
    <property type="entry name" value="Vaccinia Virus protein VP39"/>
    <property type="match status" value="1"/>
</dbReference>
<dbReference type="Proteomes" id="UP000260664">
    <property type="component" value="Unassembled WGS sequence"/>
</dbReference>
<evidence type="ECO:0000256" key="1">
    <source>
        <dbReference type="ARBA" id="ARBA00022679"/>
    </source>
</evidence>
<evidence type="ECO:0000259" key="9">
    <source>
        <dbReference type="Pfam" id="PF13847"/>
    </source>
</evidence>
<organism evidence="10 21">
    <name type="scientific">Dorea formicigenerans</name>
    <dbReference type="NCBI Taxonomy" id="39486"/>
    <lineage>
        <taxon>Bacteria</taxon>
        <taxon>Bacillati</taxon>
        <taxon>Bacillota</taxon>
        <taxon>Clostridia</taxon>
        <taxon>Lachnospirales</taxon>
        <taxon>Lachnospiraceae</taxon>
        <taxon>Dorea</taxon>
    </lineage>
</organism>
<dbReference type="Proteomes" id="UP000285642">
    <property type="component" value="Unassembled WGS sequence"/>
</dbReference>
<evidence type="ECO:0000313" key="17">
    <source>
        <dbReference type="EMBL" id="RHA69873.1"/>
    </source>
</evidence>
<keyword evidence="2" id="KW-0949">S-adenosyl-L-methionine</keyword>
<evidence type="ECO:0000256" key="3">
    <source>
        <dbReference type="ARBA" id="ARBA00034487"/>
    </source>
</evidence>
<evidence type="ECO:0000313" key="25">
    <source>
        <dbReference type="Proteomes" id="UP000266376"/>
    </source>
</evidence>
<dbReference type="SUPFAM" id="SSF53335">
    <property type="entry name" value="S-adenosyl-L-methionine-dependent methyltransferases"/>
    <property type="match status" value="1"/>
</dbReference>
<dbReference type="Proteomes" id="UP000283652">
    <property type="component" value="Unassembled WGS sequence"/>
</dbReference>
<dbReference type="EMBL" id="QRWH01000020">
    <property type="protein sequence ID" value="RGT06895.1"/>
    <property type="molecule type" value="Genomic_DNA"/>
</dbReference>
<dbReference type="InterPro" id="IPR029063">
    <property type="entry name" value="SAM-dependent_MTases_sf"/>
</dbReference>
<sequence>MEKDIHDIVRRDYANIALEKKENSIVNDRKENQVVSATVGYTPEELALAPEGANMGLGCGNPHRKAAIQPGEIVLDLGSGTGLDCFIAGKTVGRRGRAIGVDMTPEMLSKARSIAKENRIRNVEFRLGEIENLPVADNTADVCISNCVINMSDNKWRVYREIFRALKPGGRISICDIVIMKELTQEMKEDEAMHSC</sequence>
<dbReference type="EMBL" id="QSOI01000005">
    <property type="protein sequence ID" value="RGI84914.1"/>
    <property type="molecule type" value="Genomic_DNA"/>
</dbReference>
<evidence type="ECO:0000313" key="13">
    <source>
        <dbReference type="EMBL" id="RGO52028.1"/>
    </source>
</evidence>
<evidence type="ECO:0000256" key="5">
    <source>
        <dbReference type="ARBA" id="ARBA00034545"/>
    </source>
</evidence>
<dbReference type="EMBL" id="QSFS01000008">
    <property type="protein sequence ID" value="RHA69873.1"/>
    <property type="molecule type" value="Genomic_DNA"/>
</dbReference>
<dbReference type="EMBL" id="QSGQ01000001">
    <property type="protein sequence ID" value="RHB42587.1"/>
    <property type="molecule type" value="Genomic_DNA"/>
</dbReference>
<dbReference type="InterPro" id="IPR025714">
    <property type="entry name" value="Methyltranfer_dom"/>
</dbReference>
<proteinExistence type="inferred from homology"/>
<dbReference type="GO" id="GO:0032259">
    <property type="term" value="P:methylation"/>
    <property type="evidence" value="ECO:0007669"/>
    <property type="project" value="UniProtKB-KW"/>
</dbReference>
<evidence type="ECO:0000313" key="30">
    <source>
        <dbReference type="Proteomes" id="UP000285642"/>
    </source>
</evidence>
<evidence type="ECO:0000313" key="10">
    <source>
        <dbReference type="EMBL" id="RGI84914.1"/>
    </source>
</evidence>
<evidence type="ECO:0000256" key="6">
    <source>
        <dbReference type="ARBA" id="ARBA00047941"/>
    </source>
</evidence>
<evidence type="ECO:0000313" key="22">
    <source>
        <dbReference type="Proteomes" id="UP000261055"/>
    </source>
</evidence>
<dbReference type="EMBL" id="QSQQ01000001">
    <property type="protein sequence ID" value="RGK50788.1"/>
    <property type="molecule type" value="Genomic_DNA"/>
</dbReference>
<evidence type="ECO:0000313" key="29">
    <source>
        <dbReference type="Proteomes" id="UP000284883"/>
    </source>
</evidence>
<dbReference type="Proteomes" id="UP000284742">
    <property type="component" value="Unassembled WGS sequence"/>
</dbReference>
<dbReference type="Proteomes" id="UP000285666">
    <property type="component" value="Unassembled WGS sequence"/>
</dbReference>
<evidence type="ECO:0000256" key="2">
    <source>
        <dbReference type="ARBA" id="ARBA00022691"/>
    </source>
</evidence>
<dbReference type="Proteomes" id="UP000261324">
    <property type="component" value="Unassembled WGS sequence"/>
</dbReference>
<comment type="caution">
    <text evidence="10">The sequence shown here is derived from an EMBL/GenBank/DDBJ whole genome shotgun (WGS) entry which is preliminary data.</text>
</comment>
<evidence type="ECO:0000313" key="14">
    <source>
        <dbReference type="EMBL" id="RGR57400.1"/>
    </source>
</evidence>